<dbReference type="EMBL" id="KV441472">
    <property type="protein sequence ID" value="OAG24066.1"/>
    <property type="molecule type" value="Genomic_DNA"/>
</dbReference>
<dbReference type="VEuPathDB" id="FungiDB:CC77DRAFT_646304"/>
<reference evidence="1 2" key="1">
    <citation type="submission" date="2016-05" db="EMBL/GenBank/DDBJ databases">
        <title>Comparative analysis of secretome profiles of manganese(II)-oxidizing ascomycete fungi.</title>
        <authorList>
            <consortium name="DOE Joint Genome Institute"/>
            <person name="Zeiner C.A."/>
            <person name="Purvine S.O."/>
            <person name="Zink E.M."/>
            <person name="Wu S."/>
            <person name="Pasa-Tolic L."/>
            <person name="Chaput D.L."/>
            <person name="Haridas S."/>
            <person name="Grigoriev I.V."/>
            <person name="Santelli C.M."/>
            <person name="Hansel C.M."/>
        </authorList>
    </citation>
    <scope>NUCLEOTIDE SEQUENCE [LARGE SCALE GENOMIC DNA]</scope>
    <source>
        <strain evidence="1 2">SRC1lrK2f</strain>
    </source>
</reference>
<protein>
    <submittedName>
        <fullName evidence="1">Uncharacterized protein</fullName>
    </submittedName>
</protein>
<proteinExistence type="predicted"/>
<accession>A0A177DX50</accession>
<organism evidence="1 2">
    <name type="scientific">Alternaria alternata</name>
    <name type="common">Alternaria rot fungus</name>
    <name type="synonym">Torula alternata</name>
    <dbReference type="NCBI Taxonomy" id="5599"/>
    <lineage>
        <taxon>Eukaryota</taxon>
        <taxon>Fungi</taxon>
        <taxon>Dikarya</taxon>
        <taxon>Ascomycota</taxon>
        <taxon>Pezizomycotina</taxon>
        <taxon>Dothideomycetes</taxon>
        <taxon>Pleosporomycetidae</taxon>
        <taxon>Pleosporales</taxon>
        <taxon>Pleosporineae</taxon>
        <taxon>Pleosporaceae</taxon>
        <taxon>Alternaria</taxon>
        <taxon>Alternaria sect. Alternaria</taxon>
        <taxon>Alternaria alternata complex</taxon>
    </lineage>
</organism>
<evidence type="ECO:0000313" key="2">
    <source>
        <dbReference type="Proteomes" id="UP000077248"/>
    </source>
</evidence>
<dbReference type="AlphaFoldDB" id="A0A177DX50"/>
<keyword evidence="2" id="KW-1185">Reference proteome</keyword>
<evidence type="ECO:0000313" key="1">
    <source>
        <dbReference type="EMBL" id="OAG24066.1"/>
    </source>
</evidence>
<dbReference type="GeneID" id="29118201"/>
<dbReference type="KEGG" id="aalt:CC77DRAFT_646304"/>
<name>A0A177DX50_ALTAL</name>
<dbReference type="Proteomes" id="UP000077248">
    <property type="component" value="Unassembled WGS sequence"/>
</dbReference>
<dbReference type="RefSeq" id="XP_018389487.1">
    <property type="nucleotide sequence ID" value="XM_018532607.1"/>
</dbReference>
<gene>
    <name evidence="1" type="ORF">CC77DRAFT_646304</name>
</gene>
<sequence length="156" mass="17068">MQDSRRASSSALAHAALPASGLGANFCHDWSDAPLICLGFSFAAEFPMVQFHVNPCGFGLMLGMSHCHVRSLHLFSIAGRDKILGFVTQRRLGTPGYPYRQCLSLTAFEGMHVRKTKPWLPMTSVPEPGNGSRRSYPLRCCLSHDVTVLQCSSPCV</sequence>